<keyword evidence="2" id="KW-1185">Reference proteome</keyword>
<name>A0A165KJW0_EXIGL</name>
<protein>
    <submittedName>
        <fullName evidence="1">Uncharacterized protein</fullName>
    </submittedName>
</protein>
<dbReference type="InParanoid" id="A0A165KJW0"/>
<proteinExistence type="predicted"/>
<organism evidence="1 2">
    <name type="scientific">Exidia glandulosa HHB12029</name>
    <dbReference type="NCBI Taxonomy" id="1314781"/>
    <lineage>
        <taxon>Eukaryota</taxon>
        <taxon>Fungi</taxon>
        <taxon>Dikarya</taxon>
        <taxon>Basidiomycota</taxon>
        <taxon>Agaricomycotina</taxon>
        <taxon>Agaricomycetes</taxon>
        <taxon>Auriculariales</taxon>
        <taxon>Exidiaceae</taxon>
        <taxon>Exidia</taxon>
    </lineage>
</organism>
<sequence>MIFSSKCEARPGVRLWNRENWQYAPLNLRLDDSFADWLAGGLSNNRHDRALLFRYLGITDTNLRQHTHPRPKKRQAVDDLDPVPDMTIPRMLLALCDLDPRPLNDRDADSVPLGPDGFEGVTSNYTLSVCVRGVAERPRSGGSPWGNSPSYFILSYPILRSSLAERSGITRPRITTDSRR</sequence>
<accession>A0A165KJW0</accession>
<dbReference type="Proteomes" id="UP000077266">
    <property type="component" value="Unassembled WGS sequence"/>
</dbReference>
<evidence type="ECO:0000313" key="1">
    <source>
        <dbReference type="EMBL" id="KZV96451.1"/>
    </source>
</evidence>
<gene>
    <name evidence="1" type="ORF">EXIGLDRAFT_423803</name>
</gene>
<evidence type="ECO:0000313" key="2">
    <source>
        <dbReference type="Proteomes" id="UP000077266"/>
    </source>
</evidence>
<dbReference type="AlphaFoldDB" id="A0A165KJW0"/>
<dbReference type="EMBL" id="KV425942">
    <property type="protein sequence ID" value="KZV96451.1"/>
    <property type="molecule type" value="Genomic_DNA"/>
</dbReference>
<reference evidence="1 2" key="1">
    <citation type="journal article" date="2016" name="Mol. Biol. Evol.">
        <title>Comparative Genomics of Early-Diverging Mushroom-Forming Fungi Provides Insights into the Origins of Lignocellulose Decay Capabilities.</title>
        <authorList>
            <person name="Nagy L.G."/>
            <person name="Riley R."/>
            <person name="Tritt A."/>
            <person name="Adam C."/>
            <person name="Daum C."/>
            <person name="Floudas D."/>
            <person name="Sun H."/>
            <person name="Yadav J.S."/>
            <person name="Pangilinan J."/>
            <person name="Larsson K.H."/>
            <person name="Matsuura K."/>
            <person name="Barry K."/>
            <person name="Labutti K."/>
            <person name="Kuo R."/>
            <person name="Ohm R.A."/>
            <person name="Bhattacharya S.S."/>
            <person name="Shirouzu T."/>
            <person name="Yoshinaga Y."/>
            <person name="Martin F.M."/>
            <person name="Grigoriev I.V."/>
            <person name="Hibbett D.S."/>
        </authorList>
    </citation>
    <scope>NUCLEOTIDE SEQUENCE [LARGE SCALE GENOMIC DNA]</scope>
    <source>
        <strain evidence="1 2">HHB12029</strain>
    </source>
</reference>